<dbReference type="GO" id="GO:0003676">
    <property type="term" value="F:nucleic acid binding"/>
    <property type="evidence" value="ECO:0007669"/>
    <property type="project" value="InterPro"/>
</dbReference>
<organism evidence="4 5">
    <name type="scientific">Pararge aegeria aegeria</name>
    <dbReference type="NCBI Taxonomy" id="348720"/>
    <lineage>
        <taxon>Eukaryota</taxon>
        <taxon>Metazoa</taxon>
        <taxon>Ecdysozoa</taxon>
        <taxon>Arthropoda</taxon>
        <taxon>Hexapoda</taxon>
        <taxon>Insecta</taxon>
        <taxon>Pterygota</taxon>
        <taxon>Neoptera</taxon>
        <taxon>Endopterygota</taxon>
        <taxon>Lepidoptera</taxon>
        <taxon>Glossata</taxon>
        <taxon>Ditrysia</taxon>
        <taxon>Papilionoidea</taxon>
        <taxon>Nymphalidae</taxon>
        <taxon>Satyrinae</taxon>
        <taxon>Satyrini</taxon>
        <taxon>Parargina</taxon>
        <taxon>Pararge</taxon>
    </lineage>
</organism>
<feature type="region of interest" description="Disordered" evidence="2">
    <location>
        <begin position="49"/>
        <end position="73"/>
    </location>
</feature>
<dbReference type="SUPFAM" id="SSF53098">
    <property type="entry name" value="Ribonuclease H-like"/>
    <property type="match status" value="1"/>
</dbReference>
<dbReference type="AlphaFoldDB" id="A0A8S4RV01"/>
<evidence type="ECO:0000313" key="5">
    <source>
        <dbReference type="Proteomes" id="UP000838756"/>
    </source>
</evidence>
<dbReference type="InterPro" id="IPR012337">
    <property type="entry name" value="RNaseH-like_sf"/>
</dbReference>
<dbReference type="PANTHER" id="PTHR10642">
    <property type="entry name" value="RIBONUCLEASE H1"/>
    <property type="match status" value="1"/>
</dbReference>
<dbReference type="PROSITE" id="PS50879">
    <property type="entry name" value="RNASE_H_1"/>
    <property type="match status" value="1"/>
</dbReference>
<dbReference type="CDD" id="cd09280">
    <property type="entry name" value="RNase_HI_eukaryote_like"/>
    <property type="match status" value="1"/>
</dbReference>
<dbReference type="OrthoDB" id="407198at2759"/>
<dbReference type="Proteomes" id="UP000838756">
    <property type="component" value="Unassembled WGS sequence"/>
</dbReference>
<reference evidence="4" key="1">
    <citation type="submission" date="2022-03" db="EMBL/GenBank/DDBJ databases">
        <authorList>
            <person name="Lindestad O."/>
        </authorList>
    </citation>
    <scope>NUCLEOTIDE SEQUENCE</scope>
</reference>
<comment type="caution">
    <text evidence="4">The sequence shown here is derived from an EMBL/GenBank/DDBJ whole genome shotgun (WGS) entry which is preliminary data.</text>
</comment>
<feature type="domain" description="RNase H type-1" evidence="3">
    <location>
        <begin position="90"/>
        <end position="236"/>
    </location>
</feature>
<name>A0A8S4RV01_9NEOP</name>
<dbReference type="InterPro" id="IPR002156">
    <property type="entry name" value="RNaseH_domain"/>
</dbReference>
<evidence type="ECO:0000313" key="4">
    <source>
        <dbReference type="EMBL" id="CAH2241933.1"/>
    </source>
</evidence>
<feature type="compositionally biased region" description="Low complexity" evidence="2">
    <location>
        <begin position="54"/>
        <end position="73"/>
    </location>
</feature>
<proteinExistence type="inferred from homology"/>
<dbReference type="PANTHER" id="PTHR10642:SF31">
    <property type="entry name" value="RIBONUCLEASE H1"/>
    <property type="match status" value="1"/>
</dbReference>
<comment type="similarity">
    <text evidence="1">Belongs to the RNase H family.</text>
</comment>
<protein>
    <submittedName>
        <fullName evidence="4">Jg17117 protein</fullName>
    </submittedName>
</protein>
<dbReference type="GO" id="GO:0004523">
    <property type="term" value="F:RNA-DNA hybrid ribonuclease activity"/>
    <property type="evidence" value="ECO:0007669"/>
    <property type="project" value="InterPro"/>
</dbReference>
<accession>A0A8S4RV01</accession>
<dbReference type="Gene3D" id="3.30.420.10">
    <property type="entry name" value="Ribonuclease H-like superfamily/Ribonuclease H"/>
    <property type="match status" value="1"/>
</dbReference>
<sequence length="242" mass="26526">MKLKVDQPEYIILGQTANLKSKDSQGRNTRNLTLLGTPKLLLTQYSQEGSKFQGGSSSYNYASSSGSYTTGPSTYGSTLMSSEKRFETDRDGYAQVYTAGACSSNGRYGAKAGLGVYWGDGHELNKSSPVSGRATNNSGEIQVATRAIQQALDNDVDKLAINTDSKFLIDSATKWMQGWKQNGWTLQSGEPVKNEQDLEALDRVLNKVQVKWNHVDAHKGIHGNEKAHQLAKEGTSKYNNNY</sequence>
<dbReference type="Pfam" id="PF00075">
    <property type="entry name" value="RNase_H"/>
    <property type="match status" value="1"/>
</dbReference>
<gene>
    <name evidence="4" type="primary">jg17117</name>
    <name evidence="4" type="ORF">PAEG_LOCUS18315</name>
</gene>
<evidence type="ECO:0000256" key="1">
    <source>
        <dbReference type="ARBA" id="ARBA00005300"/>
    </source>
</evidence>
<evidence type="ECO:0000256" key="2">
    <source>
        <dbReference type="SAM" id="MobiDB-lite"/>
    </source>
</evidence>
<dbReference type="EMBL" id="CAKXAJ010025599">
    <property type="protein sequence ID" value="CAH2241933.1"/>
    <property type="molecule type" value="Genomic_DNA"/>
</dbReference>
<dbReference type="InterPro" id="IPR036397">
    <property type="entry name" value="RNaseH_sf"/>
</dbReference>
<keyword evidence="5" id="KW-1185">Reference proteome</keyword>
<dbReference type="GO" id="GO:0043137">
    <property type="term" value="P:DNA replication, removal of RNA primer"/>
    <property type="evidence" value="ECO:0007669"/>
    <property type="project" value="TreeGrafter"/>
</dbReference>
<evidence type="ECO:0000259" key="3">
    <source>
        <dbReference type="PROSITE" id="PS50879"/>
    </source>
</evidence>
<dbReference type="InterPro" id="IPR050092">
    <property type="entry name" value="RNase_H"/>
</dbReference>